<accession>A0A2M3ZSX7</accession>
<name>A0A2M3ZSX7_9DIPT</name>
<proteinExistence type="predicted"/>
<keyword evidence="2" id="KW-0732">Signal</keyword>
<feature type="chain" id="PRO_5014882496" evidence="2">
    <location>
        <begin position="37"/>
        <end position="68"/>
    </location>
</feature>
<dbReference type="EMBL" id="GGFM01010926">
    <property type="protein sequence ID" value="MBW31677.1"/>
    <property type="molecule type" value="Transcribed_RNA"/>
</dbReference>
<feature type="signal peptide" evidence="2">
    <location>
        <begin position="1"/>
        <end position="36"/>
    </location>
</feature>
<evidence type="ECO:0000256" key="1">
    <source>
        <dbReference type="SAM" id="MobiDB-lite"/>
    </source>
</evidence>
<evidence type="ECO:0000256" key="2">
    <source>
        <dbReference type="SAM" id="SignalP"/>
    </source>
</evidence>
<reference evidence="3" key="1">
    <citation type="submission" date="2018-01" db="EMBL/GenBank/DDBJ databases">
        <title>An insight into the sialome of Amazonian anophelines.</title>
        <authorList>
            <person name="Ribeiro J.M."/>
            <person name="Scarpassa V."/>
            <person name="Calvo E."/>
        </authorList>
    </citation>
    <scope>NUCLEOTIDE SEQUENCE</scope>
    <source>
        <tissue evidence="3">Salivary glands</tissue>
    </source>
</reference>
<protein>
    <submittedName>
        <fullName evidence="3">Putative secreted peptide</fullName>
    </submittedName>
</protein>
<feature type="region of interest" description="Disordered" evidence="1">
    <location>
        <begin position="42"/>
        <end position="68"/>
    </location>
</feature>
<organism evidence="3">
    <name type="scientific">Anopheles braziliensis</name>
    <dbReference type="NCBI Taxonomy" id="58242"/>
    <lineage>
        <taxon>Eukaryota</taxon>
        <taxon>Metazoa</taxon>
        <taxon>Ecdysozoa</taxon>
        <taxon>Arthropoda</taxon>
        <taxon>Hexapoda</taxon>
        <taxon>Insecta</taxon>
        <taxon>Pterygota</taxon>
        <taxon>Neoptera</taxon>
        <taxon>Endopterygota</taxon>
        <taxon>Diptera</taxon>
        <taxon>Nematocera</taxon>
        <taxon>Culicoidea</taxon>
        <taxon>Culicidae</taxon>
        <taxon>Anophelinae</taxon>
        <taxon>Anopheles</taxon>
    </lineage>
</organism>
<feature type="compositionally biased region" description="Low complexity" evidence="1">
    <location>
        <begin position="45"/>
        <end position="60"/>
    </location>
</feature>
<sequence>MHYWHRRRLLPMMTSLVLMLLLLLLWLFRCSSPCDASGVAPYRATSSPSCCGTTSSLGTLHPPLHRRN</sequence>
<evidence type="ECO:0000313" key="3">
    <source>
        <dbReference type="EMBL" id="MBW31677.1"/>
    </source>
</evidence>
<dbReference type="AlphaFoldDB" id="A0A2M3ZSX7"/>